<keyword evidence="2" id="KW-1185">Reference proteome</keyword>
<dbReference type="Proteomes" id="UP000243524">
    <property type="component" value="Unassembled WGS sequence"/>
</dbReference>
<sequence>MPEFEDYMNEEPADLFIKDIGFSEGEEKPPLRIQLQRGHIGDEAGRTILESKEVVKSSPYVMDDSIIQVDFYWYISYSVVEESYSPFDEYEKYSGGMFRIYSQSRFIDYIKKGTLAHHLHPTENIKHYQIPTLNHLIDVVAVENPVVSEIKVSDLNI</sequence>
<gene>
    <name evidence="1" type="ORF">CEY16_13065</name>
</gene>
<reference evidence="1 2" key="1">
    <citation type="submission" date="2017-06" db="EMBL/GenBank/DDBJ databases">
        <title>the draft geome sequence of Illustriluteabacillus marina B3227.</title>
        <authorList>
            <person name="He R.-H."/>
            <person name="Du Z.-J."/>
        </authorList>
    </citation>
    <scope>NUCLEOTIDE SEQUENCE [LARGE SCALE GENOMIC DNA]</scope>
    <source>
        <strain evidence="1 2">B3227</strain>
    </source>
</reference>
<protein>
    <submittedName>
        <fullName evidence="1">Uncharacterized protein</fullName>
    </submittedName>
</protein>
<proteinExistence type="predicted"/>
<comment type="caution">
    <text evidence="1">The sequence shown here is derived from an EMBL/GenBank/DDBJ whole genome shotgun (WGS) entry which is preliminary data.</text>
</comment>
<dbReference type="OrthoDB" id="80147at2"/>
<organism evidence="1 2">
    <name type="scientific">Halalkalibacillus sediminis</name>
    <dbReference type="NCBI Taxonomy" id="2018042"/>
    <lineage>
        <taxon>Bacteria</taxon>
        <taxon>Bacillati</taxon>
        <taxon>Bacillota</taxon>
        <taxon>Bacilli</taxon>
        <taxon>Bacillales</taxon>
        <taxon>Bacillaceae</taxon>
        <taxon>Halalkalibacillus</taxon>
    </lineage>
</organism>
<evidence type="ECO:0000313" key="2">
    <source>
        <dbReference type="Proteomes" id="UP000243524"/>
    </source>
</evidence>
<evidence type="ECO:0000313" key="1">
    <source>
        <dbReference type="EMBL" id="PKR76744.1"/>
    </source>
</evidence>
<dbReference type="AlphaFoldDB" id="A0A2I0QQY4"/>
<dbReference type="RefSeq" id="WP_101332494.1">
    <property type="nucleotide sequence ID" value="NZ_PJNH01000004.1"/>
</dbReference>
<name>A0A2I0QQY4_9BACI</name>
<dbReference type="EMBL" id="PJNH01000004">
    <property type="protein sequence ID" value="PKR76744.1"/>
    <property type="molecule type" value="Genomic_DNA"/>
</dbReference>
<accession>A0A2I0QQY4</accession>